<feature type="non-terminal residue" evidence="2">
    <location>
        <position position="1"/>
    </location>
</feature>
<accession>X1MSQ6</accession>
<dbReference type="InterPro" id="IPR007210">
    <property type="entry name" value="ABC_Gly_betaine_transp_sub-bd"/>
</dbReference>
<dbReference type="SUPFAM" id="SSF53850">
    <property type="entry name" value="Periplasmic binding protein-like II"/>
    <property type="match status" value="1"/>
</dbReference>
<gene>
    <name evidence="2" type="ORF">S06H3_47456</name>
</gene>
<evidence type="ECO:0000313" key="2">
    <source>
        <dbReference type="EMBL" id="GAI34333.1"/>
    </source>
</evidence>
<dbReference type="EMBL" id="BARV01029808">
    <property type="protein sequence ID" value="GAI34333.1"/>
    <property type="molecule type" value="Genomic_DNA"/>
</dbReference>
<evidence type="ECO:0000259" key="1">
    <source>
        <dbReference type="Pfam" id="PF04069"/>
    </source>
</evidence>
<name>X1MSQ6_9ZZZZ</name>
<dbReference type="GO" id="GO:0022857">
    <property type="term" value="F:transmembrane transporter activity"/>
    <property type="evidence" value="ECO:0007669"/>
    <property type="project" value="InterPro"/>
</dbReference>
<comment type="caution">
    <text evidence="2">The sequence shown here is derived from an EMBL/GenBank/DDBJ whole genome shotgun (WGS) entry which is preliminary data.</text>
</comment>
<dbReference type="Gene3D" id="3.40.190.100">
    <property type="entry name" value="Glycine betaine-binding periplasmic protein, domain 2"/>
    <property type="match status" value="1"/>
</dbReference>
<protein>
    <recommendedName>
        <fullName evidence="1">ABC-type glycine betaine transport system substrate-binding domain-containing protein</fullName>
    </recommendedName>
</protein>
<dbReference type="AlphaFoldDB" id="X1MSQ6"/>
<dbReference type="Gene3D" id="3.40.190.10">
    <property type="entry name" value="Periplasmic binding protein-like II"/>
    <property type="match status" value="1"/>
</dbReference>
<feature type="domain" description="ABC-type glycine betaine transport system substrate-binding" evidence="1">
    <location>
        <begin position="2"/>
        <end position="245"/>
    </location>
</feature>
<dbReference type="Pfam" id="PF04069">
    <property type="entry name" value="OpuAC"/>
    <property type="match status" value="1"/>
</dbReference>
<reference evidence="2" key="1">
    <citation type="journal article" date="2014" name="Front. Microbiol.">
        <title>High frequency of phylogenetically diverse reductive dehalogenase-homologous genes in deep subseafloor sedimentary metagenomes.</title>
        <authorList>
            <person name="Kawai M."/>
            <person name="Futagami T."/>
            <person name="Toyoda A."/>
            <person name="Takaki Y."/>
            <person name="Nishi S."/>
            <person name="Hori S."/>
            <person name="Arai W."/>
            <person name="Tsubouchi T."/>
            <person name="Morono Y."/>
            <person name="Uchiyama I."/>
            <person name="Ito T."/>
            <person name="Fujiyama A."/>
            <person name="Inagaki F."/>
            <person name="Takami H."/>
        </authorList>
    </citation>
    <scope>NUCLEOTIDE SEQUENCE</scope>
    <source>
        <strain evidence="2">Expedition CK06-06</strain>
    </source>
</reference>
<proteinExistence type="predicted"/>
<feature type="non-terminal residue" evidence="2">
    <location>
        <position position="257"/>
    </location>
</feature>
<dbReference type="GO" id="GO:0043190">
    <property type="term" value="C:ATP-binding cassette (ABC) transporter complex"/>
    <property type="evidence" value="ECO:0007669"/>
    <property type="project" value="InterPro"/>
</dbReference>
<organism evidence="2">
    <name type="scientific">marine sediment metagenome</name>
    <dbReference type="NCBI Taxonomy" id="412755"/>
    <lineage>
        <taxon>unclassified sequences</taxon>
        <taxon>metagenomes</taxon>
        <taxon>ecological metagenomes</taxon>
    </lineage>
</organism>
<sequence>ADIGWTDIQLTTATAALLLKAMNYKMTSSLLGLSVSYASLKGGQIDVFLGNWRPAQNIEFKDFFDKKWVDVLATNLTGAKYTLAVPDYVAAAGVRSFDDLAKFPDQFSRKIYGIEPGTNQPLLDMVAKGAHGLSGWTIVESSEQAMLAQVKRAVERKEWIVFLGWQPHPMNLNLKMDYLTGGDEEFGPDFGGSTVWTLARPGYAADCPNVAKLFENLIFDVDQENAGMKMMLDDGATAEAAATALIRAKPENLEKWL</sequence>